<reference evidence="1" key="1">
    <citation type="submission" date="2013-07" db="EMBL/GenBank/DDBJ databases">
        <title>The genome of Eucalyptus grandis.</title>
        <authorList>
            <person name="Schmutz J."/>
            <person name="Hayes R."/>
            <person name="Myburg A."/>
            <person name="Tuskan G."/>
            <person name="Grattapaglia D."/>
            <person name="Rokhsar D.S."/>
        </authorList>
    </citation>
    <scope>NUCLEOTIDE SEQUENCE</scope>
    <source>
        <tissue evidence="1">Leaf extractions</tissue>
    </source>
</reference>
<accession>A0A059CA94</accession>
<organism evidence="1">
    <name type="scientific">Eucalyptus grandis</name>
    <name type="common">Flooded gum</name>
    <dbReference type="NCBI Taxonomy" id="71139"/>
    <lineage>
        <taxon>Eukaryota</taxon>
        <taxon>Viridiplantae</taxon>
        <taxon>Streptophyta</taxon>
        <taxon>Embryophyta</taxon>
        <taxon>Tracheophyta</taxon>
        <taxon>Spermatophyta</taxon>
        <taxon>Magnoliopsida</taxon>
        <taxon>eudicotyledons</taxon>
        <taxon>Gunneridae</taxon>
        <taxon>Pentapetalae</taxon>
        <taxon>rosids</taxon>
        <taxon>malvids</taxon>
        <taxon>Myrtales</taxon>
        <taxon>Myrtaceae</taxon>
        <taxon>Myrtoideae</taxon>
        <taxon>Eucalypteae</taxon>
        <taxon>Eucalyptus</taxon>
    </lineage>
</organism>
<sequence length="74" mass="8577">MQLSPLVHPCQHKVKRISLFKIGSKHPRKNFHIKYISNSQEFCMLNRDKPGNNKLQNVSWDNKLLGDSPRGAHI</sequence>
<proteinExistence type="predicted"/>
<protein>
    <submittedName>
        <fullName evidence="1">Uncharacterized protein</fullName>
    </submittedName>
</protein>
<dbReference type="Gramene" id="KCW74850">
    <property type="protein sequence ID" value="KCW74850"/>
    <property type="gene ID" value="EUGRSUZ_E03588"/>
</dbReference>
<gene>
    <name evidence="1" type="ORF">EUGRSUZ_E03588</name>
</gene>
<dbReference type="InParanoid" id="A0A059CA94"/>
<dbReference type="AlphaFoldDB" id="A0A059CA94"/>
<dbReference type="EMBL" id="KK198757">
    <property type="protein sequence ID" value="KCW74850.1"/>
    <property type="molecule type" value="Genomic_DNA"/>
</dbReference>
<evidence type="ECO:0000313" key="1">
    <source>
        <dbReference type="EMBL" id="KCW74850.1"/>
    </source>
</evidence>
<name>A0A059CA94_EUCGR</name>